<name>A0A9D1WQJ4_9FIRM</name>
<sequence length="632" mass="64272">MRTIGKHSLCLGLAAALALGLAACGQPQQTSSPAASSPSASSQAAGEGAAPAAAERQLTLSPEGAALDGQPLAEGETGAVTVSHDIVYYQADQGPGYGEGAAEEEHTAEEAAAHTVVTIREPGTYRVSGQLPQGQLAVDLGQGAAEDPEAVVTVILDGAEVTCTVAPAFLAYNVYECGDREGDSPTVDTSGAGIRVVLADGSQNRFTGSHVARIYQEGTTEKLHKYDGAFYSKMSMVIEGEQAGTGSLWIEGDNEGLDSELHLTINGGEISISAQDDGINTNEDGVSVTTVNGGTLRVEGGLGAEGDGIDSNGHLVINGGSVYASSNQRSPDGGLDADGQILLNGGTVVALGVRNDAASSSSAQQYLELSFASTLPAGSQVVLANPAGEALFDFTTGRAAQSVTLSSPQLEQGVDYTLTVDGVVQAYTGHQAGGFPGRPGGFGGPRGERPQPPEGMEPPKGMTEPPEGMAEPPEGMPEPPEGMAEPPEGMTERPDRPAPPQQPTGGAQEAAGGPSTRFTLEEGVHTFSGITGSAQESGRTAVTFTAQLAVGADGSVTLSNVQADQPVDASHIQLTVTDQPSEDYAASCLLSEGEEALAAILPTQPGDYQLTIGVFGEEAYTGSSQFAFTIPG</sequence>
<feature type="compositionally biased region" description="Low complexity" evidence="1">
    <location>
        <begin position="503"/>
        <end position="514"/>
    </location>
</feature>
<proteinExistence type="predicted"/>
<dbReference type="Proteomes" id="UP000886800">
    <property type="component" value="Unassembled WGS sequence"/>
</dbReference>
<organism evidence="3 4">
    <name type="scientific">Candidatus Anaerotruncus excrementipullorum</name>
    <dbReference type="NCBI Taxonomy" id="2838465"/>
    <lineage>
        <taxon>Bacteria</taxon>
        <taxon>Bacillati</taxon>
        <taxon>Bacillota</taxon>
        <taxon>Clostridia</taxon>
        <taxon>Eubacteriales</taxon>
        <taxon>Oscillospiraceae</taxon>
        <taxon>Anaerotruncus</taxon>
    </lineage>
</organism>
<evidence type="ECO:0000313" key="4">
    <source>
        <dbReference type="Proteomes" id="UP000886800"/>
    </source>
</evidence>
<feature type="chain" id="PRO_5038541595" evidence="2">
    <location>
        <begin position="23"/>
        <end position="632"/>
    </location>
</feature>
<evidence type="ECO:0000256" key="2">
    <source>
        <dbReference type="SAM" id="SignalP"/>
    </source>
</evidence>
<dbReference type="Pfam" id="PF14262">
    <property type="entry name" value="Cthe_2159"/>
    <property type="match status" value="1"/>
</dbReference>
<reference evidence="3" key="1">
    <citation type="journal article" date="2021" name="PeerJ">
        <title>Extensive microbial diversity within the chicken gut microbiome revealed by metagenomics and culture.</title>
        <authorList>
            <person name="Gilroy R."/>
            <person name="Ravi A."/>
            <person name="Getino M."/>
            <person name="Pursley I."/>
            <person name="Horton D.L."/>
            <person name="Alikhan N.F."/>
            <person name="Baker D."/>
            <person name="Gharbi K."/>
            <person name="Hall N."/>
            <person name="Watson M."/>
            <person name="Adriaenssens E.M."/>
            <person name="Foster-Nyarko E."/>
            <person name="Jarju S."/>
            <person name="Secka A."/>
            <person name="Antonio M."/>
            <person name="Oren A."/>
            <person name="Chaudhuri R.R."/>
            <person name="La Ragione R."/>
            <person name="Hildebrand F."/>
            <person name="Pallen M.J."/>
        </authorList>
    </citation>
    <scope>NUCLEOTIDE SEQUENCE</scope>
    <source>
        <strain evidence="3">CHK188-5543</strain>
    </source>
</reference>
<feature type="compositionally biased region" description="Low complexity" evidence="1">
    <location>
        <begin position="26"/>
        <end position="54"/>
    </location>
</feature>
<dbReference type="PROSITE" id="PS51257">
    <property type="entry name" value="PROKAR_LIPOPROTEIN"/>
    <property type="match status" value="1"/>
</dbReference>
<gene>
    <name evidence="3" type="ORF">H9736_03220</name>
</gene>
<keyword evidence="2" id="KW-0732">Signal</keyword>
<dbReference type="AlphaFoldDB" id="A0A9D1WQJ4"/>
<evidence type="ECO:0000313" key="3">
    <source>
        <dbReference type="EMBL" id="HIX65239.1"/>
    </source>
</evidence>
<feature type="region of interest" description="Disordered" evidence="1">
    <location>
        <begin position="429"/>
        <end position="515"/>
    </location>
</feature>
<feature type="compositionally biased region" description="Gly residues" evidence="1">
    <location>
        <begin position="431"/>
        <end position="445"/>
    </location>
</feature>
<comment type="caution">
    <text evidence="3">The sequence shown here is derived from an EMBL/GenBank/DDBJ whole genome shotgun (WGS) entry which is preliminary data.</text>
</comment>
<reference evidence="3" key="2">
    <citation type="submission" date="2021-04" db="EMBL/GenBank/DDBJ databases">
        <authorList>
            <person name="Gilroy R."/>
        </authorList>
    </citation>
    <scope>NUCLEOTIDE SEQUENCE</scope>
    <source>
        <strain evidence="3">CHK188-5543</strain>
    </source>
</reference>
<accession>A0A9D1WQJ4</accession>
<dbReference type="EMBL" id="DXES01000065">
    <property type="protein sequence ID" value="HIX65239.1"/>
    <property type="molecule type" value="Genomic_DNA"/>
</dbReference>
<protein>
    <submittedName>
        <fullName evidence="3">Carbohydrate-binding domain-containing protein</fullName>
    </submittedName>
</protein>
<feature type="region of interest" description="Disordered" evidence="1">
    <location>
        <begin position="26"/>
        <end position="55"/>
    </location>
</feature>
<feature type="signal peptide" evidence="2">
    <location>
        <begin position="1"/>
        <end position="22"/>
    </location>
</feature>
<evidence type="ECO:0000256" key="1">
    <source>
        <dbReference type="SAM" id="MobiDB-lite"/>
    </source>
</evidence>
<feature type="compositionally biased region" description="Low complexity" evidence="1">
    <location>
        <begin position="458"/>
        <end position="473"/>
    </location>
</feature>
<dbReference type="InterPro" id="IPR025584">
    <property type="entry name" value="Cthe_2159"/>
</dbReference>